<reference evidence="2 3" key="1">
    <citation type="submission" date="2016-07" db="EMBL/GenBank/DDBJ databases">
        <title>Pervasive Adenine N6-methylation of Active Genes in Fungi.</title>
        <authorList>
            <consortium name="DOE Joint Genome Institute"/>
            <person name="Mondo S.J."/>
            <person name="Dannebaum R.O."/>
            <person name="Kuo R.C."/>
            <person name="Labutti K."/>
            <person name="Haridas S."/>
            <person name="Kuo A."/>
            <person name="Salamov A."/>
            <person name="Ahrendt S.R."/>
            <person name="Lipzen A."/>
            <person name="Sullivan W."/>
            <person name="Andreopoulos W.B."/>
            <person name="Clum A."/>
            <person name="Lindquist E."/>
            <person name="Daum C."/>
            <person name="Ramamoorthy G.K."/>
            <person name="Gryganskyi A."/>
            <person name="Culley D."/>
            <person name="Magnuson J.K."/>
            <person name="James T.Y."/>
            <person name="O'Malley M.A."/>
            <person name="Stajich J.E."/>
            <person name="Spatafora J.W."/>
            <person name="Visel A."/>
            <person name="Grigoriev I.V."/>
        </authorList>
    </citation>
    <scope>NUCLEOTIDE SEQUENCE [LARGE SCALE GENOMIC DNA]</scope>
    <source>
        <strain evidence="2 3">68-887.2</strain>
    </source>
</reference>
<gene>
    <name evidence="2" type="ORF">BCR39DRAFT_588438</name>
</gene>
<dbReference type="InParanoid" id="A0A1Y2B2T1"/>
<organism evidence="2 3">
    <name type="scientific">Naematelia encephala</name>
    <dbReference type="NCBI Taxonomy" id="71784"/>
    <lineage>
        <taxon>Eukaryota</taxon>
        <taxon>Fungi</taxon>
        <taxon>Dikarya</taxon>
        <taxon>Basidiomycota</taxon>
        <taxon>Agaricomycotina</taxon>
        <taxon>Tremellomycetes</taxon>
        <taxon>Tremellales</taxon>
        <taxon>Naemateliaceae</taxon>
        <taxon>Naematelia</taxon>
    </lineage>
</organism>
<dbReference type="EMBL" id="MCFC01000027">
    <property type="protein sequence ID" value="ORY29139.1"/>
    <property type="molecule type" value="Genomic_DNA"/>
</dbReference>
<sequence>MAQSVDDLFGNFISPKRVFCGGLFTDPSNPPNNYEPTTPPQVDEDTVDKTNGTLTRSKTSSVEFIIKLSELIGVDLDHSHDHNVTITFDNAKIVKLANIFKTGNETIFKTDGIPKWIQQQWRLNRCVHMITGYILVGKTHLDENGNTLTKFDGTITINVGDALTGGAATAASAVVKALGIGDPLKLGSVTGEAKGSVGNGGKLTYDLTEPTILAITYRKVHYIPDHSVFASYGLFGPMLDHLEAKTKGLGSIQPGSLRISEHERSALYLPTRGV</sequence>
<dbReference type="Proteomes" id="UP000193986">
    <property type="component" value="Unassembled WGS sequence"/>
</dbReference>
<evidence type="ECO:0000256" key="1">
    <source>
        <dbReference type="SAM" id="MobiDB-lite"/>
    </source>
</evidence>
<feature type="region of interest" description="Disordered" evidence="1">
    <location>
        <begin position="25"/>
        <end position="53"/>
    </location>
</feature>
<comment type="caution">
    <text evidence="2">The sequence shown here is derived from an EMBL/GenBank/DDBJ whole genome shotgun (WGS) entry which is preliminary data.</text>
</comment>
<evidence type="ECO:0000313" key="3">
    <source>
        <dbReference type="Proteomes" id="UP000193986"/>
    </source>
</evidence>
<accession>A0A1Y2B2T1</accession>
<evidence type="ECO:0000313" key="2">
    <source>
        <dbReference type="EMBL" id="ORY29139.1"/>
    </source>
</evidence>
<keyword evidence="3" id="KW-1185">Reference proteome</keyword>
<protein>
    <submittedName>
        <fullName evidence="2">Uncharacterized protein</fullName>
    </submittedName>
</protein>
<dbReference type="AlphaFoldDB" id="A0A1Y2B2T1"/>
<proteinExistence type="predicted"/>
<name>A0A1Y2B2T1_9TREE</name>